<keyword evidence="2" id="KW-0472">Membrane</keyword>
<protein>
    <submittedName>
        <fullName evidence="3">Uncharacterized protein</fullName>
    </submittedName>
</protein>
<feature type="compositionally biased region" description="Basic and acidic residues" evidence="1">
    <location>
        <begin position="116"/>
        <end position="127"/>
    </location>
</feature>
<comment type="caution">
    <text evidence="3">The sequence shown here is derived from an EMBL/GenBank/DDBJ whole genome shotgun (WGS) entry which is preliminary data.</text>
</comment>
<feature type="region of interest" description="Disordered" evidence="1">
    <location>
        <begin position="105"/>
        <end position="133"/>
    </location>
</feature>
<sequence length="133" mass="14903">MQPVEILYLIVAVAVVVLTVALVWLILDLIKLSRSLRKSTDDVAIMTAEVKEKVLMVSEAIDRIGTLASHFIGLIEEAEKQIREKSEQISQGLGMVVGISDVLKKRRASNDEQEDQEPKKTTKKDKTQEDDDK</sequence>
<evidence type="ECO:0000256" key="1">
    <source>
        <dbReference type="SAM" id="MobiDB-lite"/>
    </source>
</evidence>
<proteinExistence type="predicted"/>
<dbReference type="AlphaFoldDB" id="A0A1V5SD67"/>
<evidence type="ECO:0000313" key="3">
    <source>
        <dbReference type="EMBL" id="OQA52466.1"/>
    </source>
</evidence>
<keyword evidence="2" id="KW-0812">Transmembrane</keyword>
<dbReference type="Proteomes" id="UP000485367">
    <property type="component" value="Unassembled WGS sequence"/>
</dbReference>
<reference evidence="3" key="1">
    <citation type="submission" date="2017-02" db="EMBL/GenBank/DDBJ databases">
        <title>Delving into the versatile metabolic prowess of the omnipresent phylum Bacteroidetes.</title>
        <authorList>
            <person name="Nobu M.K."/>
            <person name="Mei R."/>
            <person name="Narihiro T."/>
            <person name="Kuroda K."/>
            <person name="Liu W.-T."/>
        </authorList>
    </citation>
    <scope>NUCLEOTIDE SEQUENCE</scope>
    <source>
        <strain evidence="3">ADurb.Bin280</strain>
    </source>
</reference>
<dbReference type="EMBL" id="MWBO01000031">
    <property type="protein sequence ID" value="OQA52466.1"/>
    <property type="molecule type" value="Genomic_DNA"/>
</dbReference>
<organism evidence="3">
    <name type="scientific">candidate division WS2 bacterium ADurb.Bin280</name>
    <dbReference type="NCBI Taxonomy" id="1852829"/>
    <lineage>
        <taxon>Bacteria</taxon>
        <taxon>candidate division WS2</taxon>
    </lineage>
</organism>
<accession>A0A1V5SD67</accession>
<name>A0A1V5SD67_9BACT</name>
<keyword evidence="2" id="KW-1133">Transmembrane helix</keyword>
<feature type="transmembrane region" description="Helical" evidence="2">
    <location>
        <begin position="6"/>
        <end position="27"/>
    </location>
</feature>
<gene>
    <name evidence="3" type="ORF">BWY43_00534</name>
</gene>
<evidence type="ECO:0000256" key="2">
    <source>
        <dbReference type="SAM" id="Phobius"/>
    </source>
</evidence>